<comment type="similarity">
    <text evidence="6">Belongs to the peptidase M48 family.</text>
</comment>
<dbReference type="GO" id="GO:0046872">
    <property type="term" value="F:metal ion binding"/>
    <property type="evidence" value="ECO:0007669"/>
    <property type="project" value="UniProtKB-KW"/>
</dbReference>
<dbReference type="CDD" id="cd07331">
    <property type="entry name" value="M48C_Oma1_like"/>
    <property type="match status" value="1"/>
</dbReference>
<gene>
    <name evidence="8" type="ORF">WG66_3854</name>
</gene>
<keyword evidence="4 6" id="KW-0862">Zinc</keyword>
<keyword evidence="5 6" id="KW-0482">Metalloprotease</keyword>
<evidence type="ECO:0000256" key="3">
    <source>
        <dbReference type="ARBA" id="ARBA00022801"/>
    </source>
</evidence>
<sequence length="389" mass="42900">MLNSFKRIKLSNFRPHQYRTIFQRPRYVRFEVGPGGGNPGNNKRPGGGFFDSRTWPMKVGLGLGGAGVVYYVAHLEQVPETGRYRFINVGPAMEAQLGEMTRQQTYQEFRGKIVPPDHPVSKHVRRVVTQILSASNLGVVKGLVPVVHSPFDDTWDPDASSDFSRSDPALGGQREWDVIVVNDKIVNAAATPGTIIVFTGILPVCKDETGLAAVLSHEIAHVVARHSAERLSSQAVAIAFMILLTASGLDMGISSFLHSLLVDLPNSRTQEREGMSMIISCMSFNSSSPSADIIGLRLMSKACYDPKGAPEMFSRLGELESKMSRLPEFMTTHPLSTSRVKYLEELLPQAYEVLAASPDCSRIRDQATAFRDLARIRAIGNPTDREEVW</sequence>
<dbReference type="GO" id="GO:0005743">
    <property type="term" value="C:mitochondrial inner membrane"/>
    <property type="evidence" value="ECO:0007669"/>
    <property type="project" value="TreeGrafter"/>
</dbReference>
<feature type="domain" description="Peptidase M48" evidence="7">
    <location>
        <begin position="174"/>
        <end position="345"/>
    </location>
</feature>
<proteinExistence type="inferred from homology"/>
<evidence type="ECO:0000256" key="6">
    <source>
        <dbReference type="RuleBase" id="RU003983"/>
    </source>
</evidence>
<dbReference type="InterPro" id="IPR001915">
    <property type="entry name" value="Peptidase_M48"/>
</dbReference>
<keyword evidence="2" id="KW-0479">Metal-binding</keyword>
<evidence type="ECO:0000256" key="4">
    <source>
        <dbReference type="ARBA" id="ARBA00022833"/>
    </source>
</evidence>
<evidence type="ECO:0000313" key="9">
    <source>
        <dbReference type="Proteomes" id="UP000054988"/>
    </source>
</evidence>
<comment type="cofactor">
    <cofactor evidence="6">
        <name>Zn(2+)</name>
        <dbReference type="ChEBI" id="CHEBI:29105"/>
    </cofactor>
    <text evidence="6">Binds 1 zinc ion per subunit.</text>
</comment>
<dbReference type="PANTHER" id="PTHR22726">
    <property type="entry name" value="METALLOENDOPEPTIDASE OMA1"/>
    <property type="match status" value="1"/>
</dbReference>
<name>A0A0W0G4Q3_MONRR</name>
<dbReference type="EMBL" id="LATX01001139">
    <property type="protein sequence ID" value="KTB43556.1"/>
    <property type="molecule type" value="Genomic_DNA"/>
</dbReference>
<dbReference type="AlphaFoldDB" id="A0A0W0G4Q3"/>
<protein>
    <recommendedName>
        <fullName evidence="7">Peptidase M48 domain-containing protein</fullName>
    </recommendedName>
</protein>
<evidence type="ECO:0000256" key="5">
    <source>
        <dbReference type="ARBA" id="ARBA00023049"/>
    </source>
</evidence>
<keyword evidence="1 6" id="KW-0645">Protease</keyword>
<evidence type="ECO:0000256" key="2">
    <source>
        <dbReference type="ARBA" id="ARBA00022723"/>
    </source>
</evidence>
<keyword evidence="3 6" id="KW-0378">Hydrolase</keyword>
<dbReference type="eggNOG" id="KOG2661">
    <property type="taxonomic scope" value="Eukaryota"/>
</dbReference>
<evidence type="ECO:0000256" key="1">
    <source>
        <dbReference type="ARBA" id="ARBA00022670"/>
    </source>
</evidence>
<evidence type="ECO:0000259" key="7">
    <source>
        <dbReference type="Pfam" id="PF01435"/>
    </source>
</evidence>
<organism evidence="8 9">
    <name type="scientific">Moniliophthora roreri</name>
    <name type="common">Frosty pod rot fungus</name>
    <name type="synonym">Monilia roreri</name>
    <dbReference type="NCBI Taxonomy" id="221103"/>
    <lineage>
        <taxon>Eukaryota</taxon>
        <taxon>Fungi</taxon>
        <taxon>Dikarya</taxon>
        <taxon>Basidiomycota</taxon>
        <taxon>Agaricomycotina</taxon>
        <taxon>Agaricomycetes</taxon>
        <taxon>Agaricomycetidae</taxon>
        <taxon>Agaricales</taxon>
        <taxon>Marasmiineae</taxon>
        <taxon>Marasmiaceae</taxon>
        <taxon>Moniliophthora</taxon>
    </lineage>
</organism>
<accession>A0A0W0G4Q3</accession>
<dbReference type="GO" id="GO:0034982">
    <property type="term" value="P:mitochondrial protein processing"/>
    <property type="evidence" value="ECO:0007669"/>
    <property type="project" value="TreeGrafter"/>
</dbReference>
<reference evidence="8 9" key="1">
    <citation type="submission" date="2015-12" db="EMBL/GenBank/DDBJ databases">
        <title>Draft genome sequence of Moniliophthora roreri, the causal agent of frosty pod rot of cacao.</title>
        <authorList>
            <person name="Aime M.C."/>
            <person name="Diaz-Valderrama J.R."/>
            <person name="Kijpornyongpan T."/>
            <person name="Phillips-Mora W."/>
        </authorList>
    </citation>
    <scope>NUCLEOTIDE SEQUENCE [LARGE SCALE GENOMIC DNA]</scope>
    <source>
        <strain evidence="8 9">MCA 2952</strain>
    </source>
</reference>
<dbReference type="PANTHER" id="PTHR22726:SF1">
    <property type="entry name" value="METALLOENDOPEPTIDASE OMA1, MITOCHONDRIAL"/>
    <property type="match status" value="1"/>
</dbReference>
<dbReference type="Proteomes" id="UP000054988">
    <property type="component" value="Unassembled WGS sequence"/>
</dbReference>
<dbReference type="GO" id="GO:0006515">
    <property type="term" value="P:protein quality control for misfolded or incompletely synthesized proteins"/>
    <property type="evidence" value="ECO:0007669"/>
    <property type="project" value="TreeGrafter"/>
</dbReference>
<dbReference type="GO" id="GO:0004222">
    <property type="term" value="F:metalloendopeptidase activity"/>
    <property type="evidence" value="ECO:0007669"/>
    <property type="project" value="InterPro"/>
</dbReference>
<dbReference type="InterPro" id="IPR051156">
    <property type="entry name" value="Mito/Outer_Membr_Metalloprot"/>
</dbReference>
<comment type="caution">
    <text evidence="8">The sequence shown here is derived from an EMBL/GenBank/DDBJ whole genome shotgun (WGS) entry which is preliminary data.</text>
</comment>
<dbReference type="Pfam" id="PF01435">
    <property type="entry name" value="Peptidase_M48"/>
    <property type="match status" value="1"/>
</dbReference>
<evidence type="ECO:0000313" key="8">
    <source>
        <dbReference type="EMBL" id="KTB43556.1"/>
    </source>
</evidence>
<dbReference type="Gene3D" id="3.30.2010.10">
    <property type="entry name" value="Metalloproteases ('zincins'), catalytic domain"/>
    <property type="match status" value="1"/>
</dbReference>